<name>A0ABR7K9Z5_9FIRM</name>
<keyword evidence="1" id="KW-0378">Hydrolase</keyword>
<dbReference type="RefSeq" id="WP_187012014.1">
    <property type="nucleotide sequence ID" value="NZ_JACRWG010000013.1"/>
</dbReference>
<evidence type="ECO:0000256" key="1">
    <source>
        <dbReference type="ARBA" id="ARBA00022801"/>
    </source>
</evidence>
<keyword evidence="4" id="KW-1185">Reference proteome</keyword>
<feature type="domain" description="RecJ OB" evidence="2">
    <location>
        <begin position="301"/>
        <end position="395"/>
    </location>
</feature>
<reference evidence="3 4" key="1">
    <citation type="submission" date="2020-08" db="EMBL/GenBank/DDBJ databases">
        <authorList>
            <person name="Liu C."/>
            <person name="Sun Q."/>
        </authorList>
    </citation>
    <scope>NUCLEOTIDE SEQUENCE [LARGE SCALE GENOMIC DNA]</scope>
    <source>
        <strain evidence="3 4">NSJ-22</strain>
    </source>
</reference>
<evidence type="ECO:0000313" key="4">
    <source>
        <dbReference type="Proteomes" id="UP000603474"/>
    </source>
</evidence>
<dbReference type="InterPro" id="IPR051673">
    <property type="entry name" value="SSDNA_exonuclease_RecJ"/>
</dbReference>
<organism evidence="3 4">
    <name type="scientific">Catenibacterium faecis</name>
    <dbReference type="NCBI Taxonomy" id="2764323"/>
    <lineage>
        <taxon>Bacteria</taxon>
        <taxon>Bacillati</taxon>
        <taxon>Bacillota</taxon>
        <taxon>Erysipelotrichia</taxon>
        <taxon>Erysipelotrichales</taxon>
        <taxon>Coprobacillaceae</taxon>
        <taxon>Catenibacterium</taxon>
    </lineage>
</organism>
<evidence type="ECO:0000313" key="3">
    <source>
        <dbReference type="EMBL" id="MBC6009531.1"/>
    </source>
</evidence>
<gene>
    <name evidence="3" type="ORF">H8909_04595</name>
</gene>
<dbReference type="Gene3D" id="2.40.50.460">
    <property type="match status" value="1"/>
</dbReference>
<dbReference type="Pfam" id="PF17768">
    <property type="entry name" value="RecJ_OB"/>
    <property type="match status" value="1"/>
</dbReference>
<sequence length="410" mass="46202">MIFHEVELSHTKEIMDSYEVNPIIAKYVEHRGFTKEDYEALNTPFYYNFTDLENGETALNLIKEACASKSKIHICIMSTELHHLLESAMIFLGVLMAKGKSAFEFFDGPQDDFGPGLHIILGNQLEVRDGDNVYPLVPGGHYKDEDVAQSLLVLQLINTLLGKENQYLASLAGIGIQAEGVPLCNSNRYHLKKTLGLLNDCRFDAIEFVALTPKTRQKNNMRQREFKKTYNESVMSGSITNKMAHYLSSLNNAKKMVKYLIYGCPGTGKFRSVAPIADEINAGYFISDEFHDDDRVRDVIPLEISDLSKTNIEEYLQVLSPFGNGQEKTLISIEGLVIHEAPVKDYFDHIKLSFFIPNVGGIDTIIYNPNYKIKHFKQGQKVKIVGTLSINDFTSLMTINAVQVDILDLI</sequence>
<accession>A0ABR7K9Z5</accession>
<dbReference type="PANTHER" id="PTHR30255:SF2">
    <property type="entry name" value="SINGLE-STRANDED-DNA-SPECIFIC EXONUCLEASE RECJ"/>
    <property type="match status" value="1"/>
</dbReference>
<dbReference type="EMBL" id="JACRWG010000013">
    <property type="protein sequence ID" value="MBC6009531.1"/>
    <property type="molecule type" value="Genomic_DNA"/>
</dbReference>
<dbReference type="InterPro" id="IPR041122">
    <property type="entry name" value="RecJ_OB"/>
</dbReference>
<protein>
    <recommendedName>
        <fullName evidence="2">RecJ OB domain-containing protein</fullName>
    </recommendedName>
</protein>
<dbReference type="PANTHER" id="PTHR30255">
    <property type="entry name" value="SINGLE-STRANDED-DNA-SPECIFIC EXONUCLEASE RECJ"/>
    <property type="match status" value="1"/>
</dbReference>
<comment type="caution">
    <text evidence="3">The sequence shown here is derived from an EMBL/GenBank/DDBJ whole genome shotgun (WGS) entry which is preliminary data.</text>
</comment>
<evidence type="ECO:0000259" key="2">
    <source>
        <dbReference type="Pfam" id="PF17768"/>
    </source>
</evidence>
<proteinExistence type="predicted"/>
<dbReference type="Proteomes" id="UP000603474">
    <property type="component" value="Unassembled WGS sequence"/>
</dbReference>